<dbReference type="InterPro" id="IPR013656">
    <property type="entry name" value="PAS_4"/>
</dbReference>
<dbReference type="GO" id="GO:0006355">
    <property type="term" value="P:regulation of DNA-templated transcription"/>
    <property type="evidence" value="ECO:0007669"/>
    <property type="project" value="InterPro"/>
</dbReference>
<dbReference type="SUPFAM" id="SSF46894">
    <property type="entry name" value="C-terminal effector domain of the bipartite response regulators"/>
    <property type="match status" value="1"/>
</dbReference>
<evidence type="ECO:0000313" key="5">
    <source>
        <dbReference type="EMBL" id="QDT61431.1"/>
    </source>
</evidence>
<evidence type="ECO:0000259" key="4">
    <source>
        <dbReference type="PROSITE" id="PS50043"/>
    </source>
</evidence>
<feature type="domain" description="HTH luxR-type" evidence="4">
    <location>
        <begin position="130"/>
        <end position="195"/>
    </location>
</feature>
<dbReference type="OrthoDB" id="274716at2"/>
<dbReference type="InterPro" id="IPR016032">
    <property type="entry name" value="Sig_transdc_resp-reg_C-effctor"/>
</dbReference>
<keyword evidence="1" id="KW-0805">Transcription regulation</keyword>
<organism evidence="5 6">
    <name type="scientific">Stieleria bergensis</name>
    <dbReference type="NCBI Taxonomy" id="2528025"/>
    <lineage>
        <taxon>Bacteria</taxon>
        <taxon>Pseudomonadati</taxon>
        <taxon>Planctomycetota</taxon>
        <taxon>Planctomycetia</taxon>
        <taxon>Pirellulales</taxon>
        <taxon>Pirellulaceae</taxon>
        <taxon>Stieleria</taxon>
    </lineage>
</organism>
<keyword evidence="6" id="KW-1185">Reference proteome</keyword>
<keyword evidence="3" id="KW-0804">Transcription</keyword>
<evidence type="ECO:0000256" key="3">
    <source>
        <dbReference type="ARBA" id="ARBA00023163"/>
    </source>
</evidence>
<dbReference type="InterPro" id="IPR000792">
    <property type="entry name" value="Tscrpt_reg_LuxR_C"/>
</dbReference>
<dbReference type="SMART" id="SM00091">
    <property type="entry name" value="PAS"/>
    <property type="match status" value="1"/>
</dbReference>
<dbReference type="Pfam" id="PF00196">
    <property type="entry name" value="GerE"/>
    <property type="match status" value="1"/>
</dbReference>
<dbReference type="SMART" id="SM00421">
    <property type="entry name" value="HTH_LUXR"/>
    <property type="match status" value="1"/>
</dbReference>
<sequence length="212" mass="23752">MTELLKGLAWEEVFATLPSVSVAVIGIDGSVRYCNEASCELFEVDMPPDKLIGKRLNDVFRPEFVTERLAWIDRAIKSGRPVRGHQIHHAKHLVSCIYPIETSDPRCALVVTYRDGDDDLMTVVHSEFIDLGELSPLSPRELEIFILLGHGKSVPAIAKMLHRSPRTIERHKGEIGRKIGLSSIAEIARVVGQVGLEYDDLKLKRYQALRSS</sequence>
<dbReference type="InterPro" id="IPR036388">
    <property type="entry name" value="WH-like_DNA-bd_sf"/>
</dbReference>
<evidence type="ECO:0000313" key="6">
    <source>
        <dbReference type="Proteomes" id="UP000315003"/>
    </source>
</evidence>
<dbReference type="RefSeq" id="WP_145275510.1">
    <property type="nucleotide sequence ID" value="NZ_CP036272.1"/>
</dbReference>
<keyword evidence="2" id="KW-0238">DNA-binding</keyword>
<name>A0A517SZH7_9BACT</name>
<dbReference type="InterPro" id="IPR000014">
    <property type="entry name" value="PAS"/>
</dbReference>
<evidence type="ECO:0000256" key="1">
    <source>
        <dbReference type="ARBA" id="ARBA00023015"/>
    </source>
</evidence>
<gene>
    <name evidence="5" type="ORF">SV7mr_39660</name>
</gene>
<dbReference type="CDD" id="cd06170">
    <property type="entry name" value="LuxR_C_like"/>
    <property type="match status" value="1"/>
</dbReference>
<dbReference type="PANTHER" id="PTHR44688:SF16">
    <property type="entry name" value="DNA-BINDING TRANSCRIPTIONAL ACTIVATOR DEVR_DOSR"/>
    <property type="match status" value="1"/>
</dbReference>
<dbReference type="PRINTS" id="PR00038">
    <property type="entry name" value="HTHLUXR"/>
</dbReference>
<dbReference type="InterPro" id="IPR035965">
    <property type="entry name" value="PAS-like_dom_sf"/>
</dbReference>
<dbReference type="Proteomes" id="UP000315003">
    <property type="component" value="Chromosome"/>
</dbReference>
<dbReference type="AlphaFoldDB" id="A0A517SZH7"/>
<dbReference type="Gene3D" id="3.30.450.20">
    <property type="entry name" value="PAS domain"/>
    <property type="match status" value="1"/>
</dbReference>
<dbReference type="Pfam" id="PF08448">
    <property type="entry name" value="PAS_4"/>
    <property type="match status" value="1"/>
</dbReference>
<dbReference type="EMBL" id="CP036272">
    <property type="protein sequence ID" value="QDT61431.1"/>
    <property type="molecule type" value="Genomic_DNA"/>
</dbReference>
<dbReference type="SUPFAM" id="SSF55785">
    <property type="entry name" value="PYP-like sensor domain (PAS domain)"/>
    <property type="match status" value="1"/>
</dbReference>
<accession>A0A517SZH7</accession>
<dbReference type="PROSITE" id="PS50043">
    <property type="entry name" value="HTH_LUXR_2"/>
    <property type="match status" value="1"/>
</dbReference>
<proteinExistence type="predicted"/>
<protein>
    <submittedName>
        <fullName evidence="5">Bacterial regulatory protein, luxR family</fullName>
    </submittedName>
</protein>
<dbReference type="Gene3D" id="1.10.10.10">
    <property type="entry name" value="Winged helix-like DNA-binding domain superfamily/Winged helix DNA-binding domain"/>
    <property type="match status" value="1"/>
</dbReference>
<dbReference type="GO" id="GO:0003677">
    <property type="term" value="F:DNA binding"/>
    <property type="evidence" value="ECO:0007669"/>
    <property type="project" value="UniProtKB-KW"/>
</dbReference>
<dbReference type="CDD" id="cd00130">
    <property type="entry name" value="PAS"/>
    <property type="match status" value="1"/>
</dbReference>
<reference evidence="5 6" key="1">
    <citation type="submission" date="2019-02" db="EMBL/GenBank/DDBJ databases">
        <title>Deep-cultivation of Planctomycetes and their phenomic and genomic characterization uncovers novel biology.</title>
        <authorList>
            <person name="Wiegand S."/>
            <person name="Jogler M."/>
            <person name="Boedeker C."/>
            <person name="Pinto D."/>
            <person name="Vollmers J."/>
            <person name="Rivas-Marin E."/>
            <person name="Kohn T."/>
            <person name="Peeters S.H."/>
            <person name="Heuer A."/>
            <person name="Rast P."/>
            <person name="Oberbeckmann S."/>
            <person name="Bunk B."/>
            <person name="Jeske O."/>
            <person name="Meyerdierks A."/>
            <person name="Storesund J.E."/>
            <person name="Kallscheuer N."/>
            <person name="Luecker S."/>
            <person name="Lage O.M."/>
            <person name="Pohl T."/>
            <person name="Merkel B.J."/>
            <person name="Hornburger P."/>
            <person name="Mueller R.-W."/>
            <person name="Bruemmer F."/>
            <person name="Labrenz M."/>
            <person name="Spormann A.M."/>
            <person name="Op den Camp H."/>
            <person name="Overmann J."/>
            <person name="Amann R."/>
            <person name="Jetten M.S.M."/>
            <person name="Mascher T."/>
            <person name="Medema M.H."/>
            <person name="Devos D.P."/>
            <person name="Kaster A.-K."/>
            <person name="Ovreas L."/>
            <person name="Rohde M."/>
            <person name="Galperin M.Y."/>
            <person name="Jogler C."/>
        </authorList>
    </citation>
    <scope>NUCLEOTIDE SEQUENCE [LARGE SCALE GENOMIC DNA]</scope>
    <source>
        <strain evidence="5 6">SV_7m_r</strain>
    </source>
</reference>
<dbReference type="PANTHER" id="PTHR44688">
    <property type="entry name" value="DNA-BINDING TRANSCRIPTIONAL ACTIVATOR DEVR_DOSR"/>
    <property type="match status" value="1"/>
</dbReference>
<evidence type="ECO:0000256" key="2">
    <source>
        <dbReference type="ARBA" id="ARBA00023125"/>
    </source>
</evidence>